<evidence type="ECO:0000256" key="13">
    <source>
        <dbReference type="SAM" id="SignalP"/>
    </source>
</evidence>
<proteinExistence type="predicted"/>
<evidence type="ECO:0000256" key="5">
    <source>
        <dbReference type="ARBA" id="ARBA00022734"/>
    </source>
</evidence>
<dbReference type="CTD" id="6755787"/>
<dbReference type="FunFam" id="2.60.120.200:FF:000017">
    <property type="entry name" value="Vesicular integral-membrane protein VIP36"/>
    <property type="match status" value="1"/>
</dbReference>
<dbReference type="HOGENOM" id="CLU_041093_0_0_1"/>
<dbReference type="PANTHER" id="PTHR12223:SF45">
    <property type="entry name" value="RE50040P"/>
    <property type="match status" value="1"/>
</dbReference>
<dbReference type="KEGG" id="tad:TRIADDRAFT_28425"/>
<dbReference type="GeneID" id="6755787"/>
<keyword evidence="9" id="KW-1015">Disulfide bond</keyword>
<evidence type="ECO:0000313" key="16">
    <source>
        <dbReference type="Proteomes" id="UP000009022"/>
    </source>
</evidence>
<dbReference type="STRING" id="10228.B3S302"/>
<dbReference type="GO" id="GO:0006888">
    <property type="term" value="P:endoplasmic reticulum to Golgi vesicle-mediated transport"/>
    <property type="evidence" value="ECO:0000318"/>
    <property type="project" value="GO_Central"/>
</dbReference>
<evidence type="ECO:0000256" key="2">
    <source>
        <dbReference type="ARBA" id="ARBA00022692"/>
    </source>
</evidence>
<dbReference type="GO" id="GO:0046872">
    <property type="term" value="F:metal ion binding"/>
    <property type="evidence" value="ECO:0007669"/>
    <property type="project" value="UniProtKB-KW"/>
</dbReference>
<dbReference type="PANTHER" id="PTHR12223">
    <property type="entry name" value="VESICULAR MANNOSE-BINDING LECTIN"/>
    <property type="match status" value="1"/>
</dbReference>
<keyword evidence="16" id="KW-1185">Reference proteome</keyword>
<organism evidence="15 16">
    <name type="scientific">Trichoplax adhaerens</name>
    <name type="common">Trichoplax reptans</name>
    <dbReference type="NCBI Taxonomy" id="10228"/>
    <lineage>
        <taxon>Eukaryota</taxon>
        <taxon>Metazoa</taxon>
        <taxon>Placozoa</taxon>
        <taxon>Uniplacotomia</taxon>
        <taxon>Trichoplacea</taxon>
        <taxon>Trichoplacidae</taxon>
        <taxon>Trichoplax</taxon>
    </lineage>
</organism>
<dbReference type="SUPFAM" id="SSF49899">
    <property type="entry name" value="Concanavalin A-like lectins/glucanases"/>
    <property type="match status" value="1"/>
</dbReference>
<dbReference type="InterPro" id="IPR051136">
    <property type="entry name" value="Intracellular_Lectin-GPT"/>
</dbReference>
<dbReference type="GO" id="GO:0030134">
    <property type="term" value="C:COPII-coated ER to Golgi transport vesicle"/>
    <property type="evidence" value="ECO:0000318"/>
    <property type="project" value="GO_Central"/>
</dbReference>
<evidence type="ECO:0000313" key="15">
    <source>
        <dbReference type="EMBL" id="EDV22881.1"/>
    </source>
</evidence>
<evidence type="ECO:0000256" key="3">
    <source>
        <dbReference type="ARBA" id="ARBA00022723"/>
    </source>
</evidence>
<dbReference type="RefSeq" id="XP_002114747.1">
    <property type="nucleotide sequence ID" value="XM_002114711.1"/>
</dbReference>
<dbReference type="GO" id="GO:0000139">
    <property type="term" value="C:Golgi membrane"/>
    <property type="evidence" value="ECO:0000318"/>
    <property type="project" value="GO_Central"/>
</dbReference>
<keyword evidence="7" id="KW-0333">Golgi apparatus</keyword>
<dbReference type="PROSITE" id="PS51328">
    <property type="entry name" value="L_LECTIN_LIKE"/>
    <property type="match status" value="1"/>
</dbReference>
<keyword evidence="2 12" id="KW-0812">Transmembrane</keyword>
<dbReference type="InParanoid" id="B3S302"/>
<feature type="chain" id="PRO_5002797175" description="L-type lectin-like domain-containing protein" evidence="13">
    <location>
        <begin position="20"/>
        <end position="327"/>
    </location>
</feature>
<evidence type="ECO:0000256" key="6">
    <source>
        <dbReference type="ARBA" id="ARBA00022989"/>
    </source>
</evidence>
<dbReference type="CDD" id="cd06901">
    <property type="entry name" value="lectin_VIP36_VIPL"/>
    <property type="match status" value="1"/>
</dbReference>
<keyword evidence="5" id="KW-0430">Lectin</keyword>
<protein>
    <recommendedName>
        <fullName evidence="14">L-type lectin-like domain-containing protein</fullName>
    </recommendedName>
</protein>
<keyword evidence="10" id="KW-0325">Glycoprotein</keyword>
<evidence type="ECO:0000256" key="10">
    <source>
        <dbReference type="ARBA" id="ARBA00023180"/>
    </source>
</evidence>
<dbReference type="GO" id="GO:0005793">
    <property type="term" value="C:endoplasmic reticulum-Golgi intermediate compartment"/>
    <property type="evidence" value="ECO:0000318"/>
    <property type="project" value="GO_Central"/>
</dbReference>
<dbReference type="AlphaFoldDB" id="B3S302"/>
<feature type="transmembrane region" description="Helical" evidence="12">
    <location>
        <begin position="297"/>
        <end position="315"/>
    </location>
</feature>
<evidence type="ECO:0000256" key="9">
    <source>
        <dbReference type="ARBA" id="ARBA00023157"/>
    </source>
</evidence>
<evidence type="ECO:0000256" key="4">
    <source>
        <dbReference type="ARBA" id="ARBA00022729"/>
    </source>
</evidence>
<evidence type="ECO:0000256" key="1">
    <source>
        <dbReference type="ARBA" id="ARBA00004194"/>
    </source>
</evidence>
<name>B3S302_TRIAD</name>
<comment type="subcellular location">
    <subcellularLocation>
        <location evidence="11">Endomembrane system</location>
        <topology evidence="11">Single-pass type I membrane protein</topology>
    </subcellularLocation>
    <subcellularLocation>
        <location evidence="1">Golgi apparatus membrane</location>
        <topology evidence="1">Single-pass membrane protein</topology>
    </subcellularLocation>
</comment>
<dbReference type="Pfam" id="PF03388">
    <property type="entry name" value="Lectin_leg-like"/>
    <property type="match status" value="1"/>
</dbReference>
<dbReference type="InterPro" id="IPR035664">
    <property type="entry name" value="VIP36_lectin"/>
</dbReference>
<dbReference type="OrthoDB" id="270293at2759"/>
<dbReference type="EMBL" id="DS985248">
    <property type="protein sequence ID" value="EDV22881.1"/>
    <property type="molecule type" value="Genomic_DNA"/>
</dbReference>
<evidence type="ECO:0000256" key="11">
    <source>
        <dbReference type="ARBA" id="ARBA00046288"/>
    </source>
</evidence>
<feature type="signal peptide" evidence="13">
    <location>
        <begin position="1"/>
        <end position="19"/>
    </location>
</feature>
<evidence type="ECO:0000259" key="14">
    <source>
        <dbReference type="PROSITE" id="PS51328"/>
    </source>
</evidence>
<feature type="domain" description="L-type lectin-like" evidence="14">
    <location>
        <begin position="31"/>
        <end position="255"/>
    </location>
</feature>
<dbReference type="Proteomes" id="UP000009022">
    <property type="component" value="Unassembled WGS sequence"/>
</dbReference>
<keyword evidence="3" id="KW-0479">Metal-binding</keyword>
<keyword evidence="8 12" id="KW-0472">Membrane</keyword>
<evidence type="ECO:0000256" key="8">
    <source>
        <dbReference type="ARBA" id="ARBA00023136"/>
    </source>
</evidence>
<dbReference type="GO" id="GO:0005537">
    <property type="term" value="F:D-mannose binding"/>
    <property type="evidence" value="ECO:0000318"/>
    <property type="project" value="GO_Central"/>
</dbReference>
<dbReference type="InterPro" id="IPR013320">
    <property type="entry name" value="ConA-like_dom_sf"/>
</dbReference>
<dbReference type="eggNOG" id="KOG3839">
    <property type="taxonomic scope" value="Eukaryota"/>
</dbReference>
<dbReference type="PhylomeDB" id="B3S302"/>
<gene>
    <name evidence="15" type="ORF">TRIADDRAFT_28425</name>
</gene>
<evidence type="ECO:0000256" key="7">
    <source>
        <dbReference type="ARBA" id="ARBA00023034"/>
    </source>
</evidence>
<reference evidence="15 16" key="1">
    <citation type="journal article" date="2008" name="Nature">
        <title>The Trichoplax genome and the nature of placozoans.</title>
        <authorList>
            <person name="Srivastava M."/>
            <person name="Begovic E."/>
            <person name="Chapman J."/>
            <person name="Putnam N.H."/>
            <person name="Hellsten U."/>
            <person name="Kawashima T."/>
            <person name="Kuo A."/>
            <person name="Mitros T."/>
            <person name="Salamov A."/>
            <person name="Carpenter M.L."/>
            <person name="Signorovitch A.Y."/>
            <person name="Moreno M.A."/>
            <person name="Kamm K."/>
            <person name="Grimwood J."/>
            <person name="Schmutz J."/>
            <person name="Shapiro H."/>
            <person name="Grigoriev I.V."/>
            <person name="Buss L.W."/>
            <person name="Schierwater B."/>
            <person name="Dellaporta S.L."/>
            <person name="Rokhsar D.S."/>
        </authorList>
    </citation>
    <scope>NUCLEOTIDE SEQUENCE [LARGE SCALE GENOMIC DNA]</scope>
    <source>
        <strain evidence="15 16">Grell-BS-1999</strain>
    </source>
</reference>
<dbReference type="Gene3D" id="2.60.120.200">
    <property type="match status" value="1"/>
</dbReference>
<dbReference type="InterPro" id="IPR005052">
    <property type="entry name" value="Lectin_leg"/>
</dbReference>
<keyword evidence="6 12" id="KW-1133">Transmembrane helix</keyword>
<keyword evidence="4 13" id="KW-0732">Signal</keyword>
<accession>B3S302</accession>
<evidence type="ECO:0000256" key="12">
    <source>
        <dbReference type="SAM" id="Phobius"/>
    </source>
</evidence>
<dbReference type="OMA" id="GCTADIR"/>
<sequence length="327" mass="36804">MEILLYLTFALFCWPIVTCNDEQSLEPGAEGFLKREHTLVRPFQGTVLVYAELWDFTGSTIVTGTHIRLTPDHQSKAGAIWNRIPCMLRNWEVLIHFKVHGNGVDLYGDGFAFWLTKGRNEMGKVFGSKDPFSGLAIFFDTYSNQNGEHAHVHPYVSAVVNNGSMSYDHDYDGTHIQIAGCSAPFRGREHDTFASIRFVNNRLTAKLDIDGNGEWRQCFDADEVFLPLGYFFGISAATGDLADNHDILTFKVFELPADETSDISDTALLNLVPHAKTAEAPRDKPVGVFQRKSMSTIFMFLILLIVCGGIVFFLVKRQQTNAKKRFY</sequence>
<dbReference type="GO" id="GO:0005789">
    <property type="term" value="C:endoplasmic reticulum membrane"/>
    <property type="evidence" value="ECO:0000318"/>
    <property type="project" value="GO_Central"/>
</dbReference>